<organism evidence="4 5">
    <name type="scientific">Strongylocentrotus purpuratus</name>
    <name type="common">Purple sea urchin</name>
    <dbReference type="NCBI Taxonomy" id="7668"/>
    <lineage>
        <taxon>Eukaryota</taxon>
        <taxon>Metazoa</taxon>
        <taxon>Echinodermata</taxon>
        <taxon>Eleutherozoa</taxon>
        <taxon>Echinozoa</taxon>
        <taxon>Echinoidea</taxon>
        <taxon>Euechinoidea</taxon>
        <taxon>Echinacea</taxon>
        <taxon>Camarodonta</taxon>
        <taxon>Echinidea</taxon>
        <taxon>Strongylocentrotidae</taxon>
        <taxon>Strongylocentrotus</taxon>
    </lineage>
</organism>
<reference evidence="5" key="1">
    <citation type="submission" date="2015-02" db="EMBL/GenBank/DDBJ databases">
        <title>Genome sequencing for Strongylocentrotus purpuratus.</title>
        <authorList>
            <person name="Murali S."/>
            <person name="Liu Y."/>
            <person name="Vee V."/>
            <person name="English A."/>
            <person name="Wang M."/>
            <person name="Skinner E."/>
            <person name="Han Y."/>
            <person name="Muzny D.M."/>
            <person name="Worley K.C."/>
            <person name="Gibbs R.A."/>
        </authorList>
    </citation>
    <scope>NUCLEOTIDE SEQUENCE</scope>
</reference>
<keyword evidence="1" id="KW-0175">Coiled coil</keyword>
<evidence type="ECO:0000256" key="1">
    <source>
        <dbReference type="SAM" id="Coils"/>
    </source>
</evidence>
<feature type="chain" id="PRO_5029884902" evidence="3">
    <location>
        <begin position="20"/>
        <end position="417"/>
    </location>
</feature>
<dbReference type="AlphaFoldDB" id="A0A7M7GG77"/>
<keyword evidence="5" id="KW-1185">Reference proteome</keyword>
<dbReference type="EnsemblMetazoa" id="XM_003724599">
    <property type="protein sequence ID" value="XP_003724647"/>
    <property type="gene ID" value="LOC100889171"/>
</dbReference>
<protein>
    <submittedName>
        <fullName evidence="4">Uncharacterized protein</fullName>
    </submittedName>
</protein>
<accession>A0A7M7GG77</accession>
<reference evidence="4" key="2">
    <citation type="submission" date="2021-01" db="UniProtKB">
        <authorList>
            <consortium name="EnsemblMetazoa"/>
        </authorList>
    </citation>
    <scope>IDENTIFICATION</scope>
</reference>
<feature type="compositionally biased region" description="Low complexity" evidence="2">
    <location>
        <begin position="153"/>
        <end position="178"/>
    </location>
</feature>
<dbReference type="Gene3D" id="2.60.120.1000">
    <property type="match status" value="1"/>
</dbReference>
<keyword evidence="3" id="KW-0732">Signal</keyword>
<dbReference type="Proteomes" id="UP000007110">
    <property type="component" value="Unassembled WGS sequence"/>
</dbReference>
<evidence type="ECO:0000313" key="4">
    <source>
        <dbReference type="EnsemblMetazoa" id="XP_003724647"/>
    </source>
</evidence>
<dbReference type="GeneID" id="100889171"/>
<feature type="compositionally biased region" description="Pro residues" evidence="2">
    <location>
        <begin position="209"/>
        <end position="220"/>
    </location>
</feature>
<evidence type="ECO:0000256" key="3">
    <source>
        <dbReference type="SAM" id="SignalP"/>
    </source>
</evidence>
<feature type="coiled-coil region" evidence="1">
    <location>
        <begin position="52"/>
        <end position="79"/>
    </location>
</feature>
<evidence type="ECO:0000313" key="5">
    <source>
        <dbReference type="Proteomes" id="UP000007110"/>
    </source>
</evidence>
<feature type="signal peptide" evidence="3">
    <location>
        <begin position="1"/>
        <end position="19"/>
    </location>
</feature>
<sequence>MATGLKLLGLLLCVAMAAGDHHMSTLEDLAEIQRDLYLKTFEFFNSSVSTEMGKMVEKLKALESRLDDVEGRLQDYAFKIPPSELASSCDAERALARLNSSLASWYERLTQRLASIEDTIRFIAVSETSAARTGNDNEVPVSGELEDGPEPVPVVNRPVTTTTRKPARPARTTTTRATTTRRRKTTTTPPPTTTTMPPTTTPTTTVPPTTTPIPTTTPMPTPLNCAEVAQRGETVSGSFLIDPMQNGNSFRAHCELPKGVTSIGHNATAEVLNNGFEDPGSFHLHPAYVATLGQMKALTAVSQNCSQFIKYRCRAAVLLASEKKTGLRYGYWVSVDGEQIVSWGGAAINSGKCACATTVGGCMSDKMCNCDSNPKNYAVDEGLITDKPYLPVTDVCLGDTGSKKEEGYVTLGPLRCQ</sequence>
<name>A0A7M7GG77_STRPU</name>
<dbReference type="RefSeq" id="XP_003724647.2">
    <property type="nucleotide sequence ID" value="XM_003724599.3"/>
</dbReference>
<dbReference type="KEGG" id="spu:100889171"/>
<proteinExistence type="predicted"/>
<evidence type="ECO:0000256" key="2">
    <source>
        <dbReference type="SAM" id="MobiDB-lite"/>
    </source>
</evidence>
<feature type="region of interest" description="Disordered" evidence="2">
    <location>
        <begin position="130"/>
        <end position="220"/>
    </location>
</feature>
<feature type="compositionally biased region" description="Low complexity" evidence="2">
    <location>
        <begin position="193"/>
        <end position="208"/>
    </location>
</feature>